<reference evidence="1 2" key="1">
    <citation type="submission" date="2021-06" db="EMBL/GenBank/DDBJ databases">
        <authorList>
            <person name="Kallberg Y."/>
            <person name="Tangrot J."/>
            <person name="Rosling A."/>
        </authorList>
    </citation>
    <scope>NUCLEOTIDE SEQUENCE [LARGE SCALE GENOMIC DNA]</scope>
    <source>
        <strain evidence="1 2">120-4 pot B 10/14</strain>
    </source>
</reference>
<evidence type="ECO:0000313" key="2">
    <source>
        <dbReference type="Proteomes" id="UP000789901"/>
    </source>
</evidence>
<evidence type="ECO:0000313" key="1">
    <source>
        <dbReference type="EMBL" id="CAG8547392.1"/>
    </source>
</evidence>
<dbReference type="EMBL" id="CAJVQB010001714">
    <property type="protein sequence ID" value="CAG8547392.1"/>
    <property type="molecule type" value="Genomic_DNA"/>
</dbReference>
<gene>
    <name evidence="1" type="ORF">GMARGA_LOCUS4386</name>
</gene>
<comment type="caution">
    <text evidence="1">The sequence shown here is derived from an EMBL/GenBank/DDBJ whole genome shotgun (WGS) entry which is preliminary data.</text>
</comment>
<protein>
    <submittedName>
        <fullName evidence="1">5907_t:CDS:1</fullName>
    </submittedName>
</protein>
<proteinExistence type="predicted"/>
<accession>A0ABN7UA69</accession>
<keyword evidence="2" id="KW-1185">Reference proteome</keyword>
<sequence>MANSIPYQLNKRKTTFTECPSDFLLPESINVTVITNAILTPDPVNSNETFTVTGSVPIFFNMTGDELFSLSFHDSNRNFIEGGGGFTNICNPDCPTNQYQVNYTTNAPPNLPSNYSIQLDISGDKGPFKVDKACGVAFSLPS</sequence>
<name>A0ABN7UA69_GIGMA</name>
<organism evidence="1 2">
    <name type="scientific">Gigaspora margarita</name>
    <dbReference type="NCBI Taxonomy" id="4874"/>
    <lineage>
        <taxon>Eukaryota</taxon>
        <taxon>Fungi</taxon>
        <taxon>Fungi incertae sedis</taxon>
        <taxon>Mucoromycota</taxon>
        <taxon>Glomeromycotina</taxon>
        <taxon>Glomeromycetes</taxon>
        <taxon>Diversisporales</taxon>
        <taxon>Gigasporaceae</taxon>
        <taxon>Gigaspora</taxon>
    </lineage>
</organism>
<dbReference type="Proteomes" id="UP000789901">
    <property type="component" value="Unassembled WGS sequence"/>
</dbReference>